<dbReference type="CDD" id="cd00093">
    <property type="entry name" value="HTH_XRE"/>
    <property type="match status" value="1"/>
</dbReference>
<dbReference type="InterPro" id="IPR001387">
    <property type="entry name" value="Cro/C1-type_HTH"/>
</dbReference>
<dbReference type="Proteomes" id="UP000758022">
    <property type="component" value="Unassembled WGS sequence"/>
</dbReference>
<dbReference type="Gene3D" id="1.10.260.40">
    <property type="entry name" value="lambda repressor-like DNA-binding domains"/>
    <property type="match status" value="1"/>
</dbReference>
<dbReference type="AlphaFoldDB" id="A0AB35FP43"/>
<sequence>MSTAEINPGRLVALRSKQGLSQKQLASKINVDKGTISRWERGEVTRLRADKLGMLCKALHTSETEICAEGPLPERAADQEVSSRGQVNLMMDTACRNALGLVALRYGITRQQIVEIAPLLFFVLAEEGLSHRRQALQGMRDQMDKALELCASHLKSQIRGIDNGHDEELLADEDASITARDLFASKVGGWRDGRATENPFAKHLSFRLANTGAAPNSVVSWEADEAPSFTICIEEAEKLLGPDQNACSTVLTGKVALSEMPAHVRRGSPESRASWVRDQANMNDRELRELFQSLNLEDLSFDPLPQNLGITDAGENHAL</sequence>
<evidence type="ECO:0000313" key="3">
    <source>
        <dbReference type="Proteomes" id="UP000758022"/>
    </source>
</evidence>
<dbReference type="EMBL" id="JAAXQQ010000015">
    <property type="protein sequence ID" value="MBY3068291.1"/>
    <property type="molecule type" value="Genomic_DNA"/>
</dbReference>
<comment type="caution">
    <text evidence="2">The sequence shown here is derived from an EMBL/GenBank/DDBJ whole genome shotgun (WGS) entry which is preliminary data.</text>
</comment>
<evidence type="ECO:0000259" key="1">
    <source>
        <dbReference type="PROSITE" id="PS50943"/>
    </source>
</evidence>
<dbReference type="SMART" id="SM00530">
    <property type="entry name" value="HTH_XRE"/>
    <property type="match status" value="1"/>
</dbReference>
<name>A0AB35FP43_9HYPH</name>
<feature type="domain" description="HTH cro/C1-type" evidence="1">
    <location>
        <begin position="11"/>
        <end position="66"/>
    </location>
</feature>
<accession>A0AB35FP43</accession>
<dbReference type="PROSITE" id="PS50943">
    <property type="entry name" value="HTH_CROC1"/>
    <property type="match status" value="1"/>
</dbReference>
<proteinExistence type="predicted"/>
<gene>
    <name evidence="2" type="ORF">HFO74_33620</name>
</gene>
<organism evidence="2 3">
    <name type="scientific">Rhizobium laguerreae</name>
    <dbReference type="NCBI Taxonomy" id="1076926"/>
    <lineage>
        <taxon>Bacteria</taxon>
        <taxon>Pseudomonadati</taxon>
        <taxon>Pseudomonadota</taxon>
        <taxon>Alphaproteobacteria</taxon>
        <taxon>Hyphomicrobiales</taxon>
        <taxon>Rhizobiaceae</taxon>
        <taxon>Rhizobium/Agrobacterium group</taxon>
        <taxon>Rhizobium</taxon>
    </lineage>
</organism>
<evidence type="ECO:0000313" key="2">
    <source>
        <dbReference type="EMBL" id="MBY3068291.1"/>
    </source>
</evidence>
<dbReference type="SUPFAM" id="SSF47413">
    <property type="entry name" value="lambda repressor-like DNA-binding domains"/>
    <property type="match status" value="1"/>
</dbReference>
<dbReference type="InterPro" id="IPR010982">
    <property type="entry name" value="Lambda_DNA-bd_dom_sf"/>
</dbReference>
<dbReference type="GO" id="GO:0003677">
    <property type="term" value="F:DNA binding"/>
    <property type="evidence" value="ECO:0007669"/>
    <property type="project" value="InterPro"/>
</dbReference>
<dbReference type="Pfam" id="PF01381">
    <property type="entry name" value="HTH_3"/>
    <property type="match status" value="1"/>
</dbReference>
<dbReference type="RefSeq" id="WP_221980205.1">
    <property type="nucleotide sequence ID" value="NZ_JAAXQQ010000015.1"/>
</dbReference>
<protein>
    <submittedName>
        <fullName evidence="2">Helix-turn-helix transcriptional regulator</fullName>
    </submittedName>
</protein>
<reference evidence="2" key="1">
    <citation type="submission" date="2020-04" db="EMBL/GenBank/DDBJ databases">
        <title>Global-level population genomics supports evidence of horizontal gene transfer on evolution of Rhizobia in Lentils.</title>
        <authorList>
            <person name="Gai Y."/>
            <person name="Cook D."/>
            <person name="Riely B."/>
        </authorList>
    </citation>
    <scope>NUCLEOTIDE SEQUENCE</scope>
    <source>
        <strain evidence="2">TLR9</strain>
    </source>
</reference>